<dbReference type="CDD" id="cd00009">
    <property type="entry name" value="AAA"/>
    <property type="match status" value="1"/>
</dbReference>
<dbReference type="NCBIfam" id="TIGR00229">
    <property type="entry name" value="sensory_box"/>
    <property type="match status" value="1"/>
</dbReference>
<feature type="domain" description="PAS" evidence="7">
    <location>
        <begin position="2"/>
        <end position="48"/>
    </location>
</feature>
<evidence type="ECO:0000259" key="6">
    <source>
        <dbReference type="PROSITE" id="PS50045"/>
    </source>
</evidence>
<dbReference type="SUPFAM" id="SSF55785">
    <property type="entry name" value="PYP-like sensor domain (PAS domain)"/>
    <property type="match status" value="1"/>
</dbReference>
<dbReference type="InterPro" id="IPR000014">
    <property type="entry name" value="PAS"/>
</dbReference>
<feature type="domain" description="PAC" evidence="8">
    <location>
        <begin position="78"/>
        <end position="130"/>
    </location>
</feature>
<evidence type="ECO:0000256" key="3">
    <source>
        <dbReference type="ARBA" id="ARBA00023015"/>
    </source>
</evidence>
<dbReference type="InterPro" id="IPR002078">
    <property type="entry name" value="Sigma_54_int"/>
</dbReference>
<dbReference type="PROSITE" id="PS50112">
    <property type="entry name" value="PAS"/>
    <property type="match status" value="1"/>
</dbReference>
<dbReference type="InterPro" id="IPR035965">
    <property type="entry name" value="PAS-like_dom_sf"/>
</dbReference>
<dbReference type="SMART" id="SM00091">
    <property type="entry name" value="PAS"/>
    <property type="match status" value="1"/>
</dbReference>
<dbReference type="InterPro" id="IPR058031">
    <property type="entry name" value="AAA_lid_NorR"/>
</dbReference>
<keyword evidence="10" id="KW-1185">Reference proteome</keyword>
<dbReference type="RefSeq" id="WP_073041518.1">
    <property type="nucleotide sequence ID" value="NZ_FQVB01000044.1"/>
</dbReference>
<dbReference type="InterPro" id="IPR009057">
    <property type="entry name" value="Homeodomain-like_sf"/>
</dbReference>
<dbReference type="InterPro" id="IPR027417">
    <property type="entry name" value="P-loop_NTPase"/>
</dbReference>
<dbReference type="GO" id="GO:0043565">
    <property type="term" value="F:sequence-specific DNA binding"/>
    <property type="evidence" value="ECO:0007669"/>
    <property type="project" value="InterPro"/>
</dbReference>
<dbReference type="InterPro" id="IPR000700">
    <property type="entry name" value="PAS-assoc_C"/>
</dbReference>
<accession>A0A1M5HDA5</accession>
<dbReference type="InterPro" id="IPR025662">
    <property type="entry name" value="Sigma_54_int_dom_ATP-bd_1"/>
</dbReference>
<dbReference type="Gene3D" id="3.30.450.20">
    <property type="entry name" value="PAS domain"/>
    <property type="match status" value="1"/>
</dbReference>
<dbReference type="CDD" id="cd00130">
    <property type="entry name" value="PAS"/>
    <property type="match status" value="1"/>
</dbReference>
<dbReference type="PRINTS" id="PR01590">
    <property type="entry name" value="HTHFIS"/>
</dbReference>
<reference evidence="10" key="1">
    <citation type="submission" date="2016-11" db="EMBL/GenBank/DDBJ databases">
        <authorList>
            <person name="Varghese N."/>
            <person name="Submissions S."/>
        </authorList>
    </citation>
    <scope>NUCLEOTIDE SEQUENCE [LARGE SCALE GENOMIC DNA]</scope>
    <source>
        <strain evidence="10">DSM 9756</strain>
    </source>
</reference>
<proteinExistence type="predicted"/>
<dbReference type="SUPFAM" id="SSF52540">
    <property type="entry name" value="P-loop containing nucleoside triphosphate hydrolases"/>
    <property type="match status" value="1"/>
</dbReference>
<evidence type="ECO:0000313" key="10">
    <source>
        <dbReference type="Proteomes" id="UP000184076"/>
    </source>
</evidence>
<evidence type="ECO:0000256" key="4">
    <source>
        <dbReference type="ARBA" id="ARBA00023125"/>
    </source>
</evidence>
<dbReference type="GO" id="GO:0005524">
    <property type="term" value="F:ATP binding"/>
    <property type="evidence" value="ECO:0007669"/>
    <property type="project" value="UniProtKB-KW"/>
</dbReference>
<dbReference type="Proteomes" id="UP000184076">
    <property type="component" value="Unassembled WGS sequence"/>
</dbReference>
<dbReference type="PROSITE" id="PS50045">
    <property type="entry name" value="SIGMA54_INTERACT_4"/>
    <property type="match status" value="1"/>
</dbReference>
<dbReference type="PROSITE" id="PS00688">
    <property type="entry name" value="SIGMA54_INTERACT_3"/>
    <property type="match status" value="1"/>
</dbReference>
<dbReference type="Gene3D" id="1.10.10.60">
    <property type="entry name" value="Homeodomain-like"/>
    <property type="match status" value="1"/>
</dbReference>
<dbReference type="InterPro" id="IPR025943">
    <property type="entry name" value="Sigma_54_int_dom_ATP-bd_2"/>
</dbReference>
<keyword evidence="1" id="KW-0547">Nucleotide-binding</keyword>
<dbReference type="PANTHER" id="PTHR32071">
    <property type="entry name" value="TRANSCRIPTIONAL REGULATORY PROTEIN"/>
    <property type="match status" value="1"/>
</dbReference>
<name>A0A1M5HDA5_9BACT</name>
<dbReference type="InterPro" id="IPR025944">
    <property type="entry name" value="Sigma_54_int_dom_CS"/>
</dbReference>
<keyword evidence="2" id="KW-0067">ATP-binding</keyword>
<dbReference type="PROSITE" id="PS50113">
    <property type="entry name" value="PAC"/>
    <property type="match status" value="1"/>
</dbReference>
<dbReference type="Pfam" id="PF00158">
    <property type="entry name" value="Sigma54_activat"/>
    <property type="match status" value="1"/>
</dbReference>
<dbReference type="Gene3D" id="1.10.8.60">
    <property type="match status" value="1"/>
</dbReference>
<dbReference type="AlphaFoldDB" id="A0A1M5HDA5"/>
<dbReference type="Pfam" id="PF00989">
    <property type="entry name" value="PAS"/>
    <property type="match status" value="1"/>
</dbReference>
<dbReference type="Gene3D" id="3.40.50.300">
    <property type="entry name" value="P-loop containing nucleotide triphosphate hydrolases"/>
    <property type="match status" value="1"/>
</dbReference>
<keyword evidence="5" id="KW-0804">Transcription</keyword>
<dbReference type="FunFam" id="3.40.50.300:FF:000006">
    <property type="entry name" value="DNA-binding transcriptional regulator NtrC"/>
    <property type="match status" value="1"/>
</dbReference>
<evidence type="ECO:0000256" key="1">
    <source>
        <dbReference type="ARBA" id="ARBA00022741"/>
    </source>
</evidence>
<dbReference type="SMART" id="SM00382">
    <property type="entry name" value="AAA"/>
    <property type="match status" value="1"/>
</dbReference>
<dbReference type="InterPro" id="IPR002197">
    <property type="entry name" value="HTH_Fis"/>
</dbReference>
<dbReference type="Pfam" id="PF25601">
    <property type="entry name" value="AAA_lid_14"/>
    <property type="match status" value="1"/>
</dbReference>
<evidence type="ECO:0000313" key="9">
    <source>
        <dbReference type="EMBL" id="SHG13891.1"/>
    </source>
</evidence>
<evidence type="ECO:0000259" key="8">
    <source>
        <dbReference type="PROSITE" id="PS50113"/>
    </source>
</evidence>
<dbReference type="GO" id="GO:0006355">
    <property type="term" value="P:regulation of DNA-templated transcription"/>
    <property type="evidence" value="ECO:0007669"/>
    <property type="project" value="InterPro"/>
</dbReference>
<keyword evidence="3" id="KW-0805">Transcription regulation</keyword>
<organism evidence="9 10">
    <name type="scientific">Desulfacinum infernum DSM 9756</name>
    <dbReference type="NCBI Taxonomy" id="1121391"/>
    <lineage>
        <taxon>Bacteria</taxon>
        <taxon>Pseudomonadati</taxon>
        <taxon>Thermodesulfobacteriota</taxon>
        <taxon>Syntrophobacteria</taxon>
        <taxon>Syntrophobacterales</taxon>
        <taxon>Syntrophobacteraceae</taxon>
        <taxon>Desulfacinum</taxon>
    </lineage>
</organism>
<dbReference type="STRING" id="1121391.SAMN02745206_03336"/>
<dbReference type="PROSITE" id="PS00675">
    <property type="entry name" value="SIGMA54_INTERACT_1"/>
    <property type="match status" value="1"/>
</dbReference>
<dbReference type="OrthoDB" id="5413348at2"/>
<keyword evidence="4" id="KW-0238">DNA-binding</keyword>
<dbReference type="PROSITE" id="PS00676">
    <property type="entry name" value="SIGMA54_INTERACT_2"/>
    <property type="match status" value="1"/>
</dbReference>
<sequence length="457" mass="50376">MDNSLYRAVVETMHDGLLVVDTTGRILAVNPAFEAMTGYSSSELVGRSCQVLNCTGCEITAHLENGHWCTLFRRKSIRRRRCEIKAKDGRTLHVVKDATVLHDAQGRVAGAVETLNDISEVVAKEEEIRGLRVRLARGGYAHGMVGLSEPIRRLGELIEQVASSEAPVLIYGESGVGKELVARAIHEAGLRSKGPFIKVNCASLNESLLESELFGHVKGAFTGAIQSRIGRFEAASGGSIFLDEIGDISPAIQVKLLRVLEAREVERVGDHRPIPVDARIITATNKSLEELVRQGLFREDLYYRINVVPIVVPPLRERLEDIPLLAQAFIERISARSGKRIQGLTREALDCLVRYAWPGNVRELLNAMEYAFVLCRGDLIAPEHLPARIVGGVAQSCEWSPGQSLPTAVPGASREDEQRRAVIRALKETRGNRTKAAELLGISRVTLWKRMKKYGIS</sequence>
<evidence type="ECO:0000256" key="5">
    <source>
        <dbReference type="ARBA" id="ARBA00023163"/>
    </source>
</evidence>
<evidence type="ECO:0000259" key="7">
    <source>
        <dbReference type="PROSITE" id="PS50112"/>
    </source>
</evidence>
<dbReference type="Pfam" id="PF02954">
    <property type="entry name" value="HTH_8"/>
    <property type="match status" value="1"/>
</dbReference>
<protein>
    <submittedName>
        <fullName evidence="9">PAS domain S-box-containing protein</fullName>
    </submittedName>
</protein>
<dbReference type="InterPro" id="IPR003593">
    <property type="entry name" value="AAA+_ATPase"/>
</dbReference>
<evidence type="ECO:0000256" key="2">
    <source>
        <dbReference type="ARBA" id="ARBA00022840"/>
    </source>
</evidence>
<dbReference type="EMBL" id="FQVB01000044">
    <property type="protein sequence ID" value="SHG13891.1"/>
    <property type="molecule type" value="Genomic_DNA"/>
</dbReference>
<gene>
    <name evidence="9" type="ORF">SAMN02745206_03336</name>
</gene>
<dbReference type="SUPFAM" id="SSF46689">
    <property type="entry name" value="Homeodomain-like"/>
    <property type="match status" value="1"/>
</dbReference>
<dbReference type="InterPro" id="IPR013767">
    <property type="entry name" value="PAS_fold"/>
</dbReference>
<feature type="domain" description="Sigma-54 factor interaction" evidence="6">
    <location>
        <begin position="144"/>
        <end position="373"/>
    </location>
</feature>